<evidence type="ECO:0000313" key="2">
    <source>
        <dbReference type="EMBL" id="SHF37665.1"/>
    </source>
</evidence>
<evidence type="ECO:0008006" key="4">
    <source>
        <dbReference type="Google" id="ProtNLM"/>
    </source>
</evidence>
<dbReference type="AlphaFoldDB" id="A0A1M5B5E4"/>
<dbReference type="Gene3D" id="3.60.60.10">
    <property type="entry name" value="Penicillin V Acylase, Chain A"/>
    <property type="match status" value="1"/>
</dbReference>
<sequence>MQKHFILILISLLTTGIHTVKACTIFSCSRGGQTFAAANEDDTTPFTRIWYNPATKDRYGSVCFGAPDMQVAAAMNEYGLFYDFAAANYDLSKLNLKNPYKGDLMWEILGKCKNVKEAMVILKKYDFAISAKALLADKEGNSIVITPEGIIEKTGDFQVNSNCNVINGKLSCRRPEIANEMLASSQENNIDFLKAILDKTHQEGELNTLYSSIYDLKKGTINVYLFHDYNTVYTINLKAELKKGYRIENLADHFPSSFAYESFSKNHSLYLKESILQEMKDKGTETTIAHYITESEKQAPKNKNLNSALLEVALQLIKYSWNEQSNGGMWDYWFSKPEGYNVKQYKDPRLTSADNLLKYLSAKENTDLKLKNFMYEMSGFVNLAQGNTSAAKEFYEKSIYNPEETYKVTLSRGTEMLCRLDEGKWK</sequence>
<gene>
    <name evidence="2" type="ORF">SAMN02787073_2136</name>
</gene>
<feature type="signal peptide" evidence="1">
    <location>
        <begin position="1"/>
        <end position="22"/>
    </location>
</feature>
<reference evidence="3" key="1">
    <citation type="submission" date="2016-11" db="EMBL/GenBank/DDBJ databases">
        <authorList>
            <person name="Varghese N."/>
            <person name="Submissions S."/>
        </authorList>
    </citation>
    <scope>NUCLEOTIDE SEQUENCE [LARGE SCALE GENOMIC DNA]</scope>
    <source>
        <strain evidence="3">YR203</strain>
    </source>
</reference>
<accession>A0A1M5B5E4</accession>
<dbReference type="EMBL" id="FQVE01000002">
    <property type="protein sequence ID" value="SHF37665.1"/>
    <property type="molecule type" value="Genomic_DNA"/>
</dbReference>
<dbReference type="InterPro" id="IPR029055">
    <property type="entry name" value="Ntn_hydrolases_N"/>
</dbReference>
<organism evidence="2 3">
    <name type="scientific">Chryseobacterium vrystaatense</name>
    <dbReference type="NCBI Taxonomy" id="307480"/>
    <lineage>
        <taxon>Bacteria</taxon>
        <taxon>Pseudomonadati</taxon>
        <taxon>Bacteroidota</taxon>
        <taxon>Flavobacteriia</taxon>
        <taxon>Flavobacteriales</taxon>
        <taxon>Weeksellaceae</taxon>
        <taxon>Chryseobacterium group</taxon>
        <taxon>Chryseobacterium</taxon>
    </lineage>
</organism>
<evidence type="ECO:0000313" key="3">
    <source>
        <dbReference type="Proteomes" id="UP000184108"/>
    </source>
</evidence>
<protein>
    <recommendedName>
        <fullName evidence="4">Acyl-coenzyme A:6-aminopenicillanic acid acyl-transferase</fullName>
    </recommendedName>
</protein>
<evidence type="ECO:0000256" key="1">
    <source>
        <dbReference type="SAM" id="SignalP"/>
    </source>
</evidence>
<keyword evidence="1" id="KW-0732">Signal</keyword>
<proteinExistence type="predicted"/>
<dbReference type="Proteomes" id="UP000184108">
    <property type="component" value="Unassembled WGS sequence"/>
</dbReference>
<dbReference type="RefSeq" id="WP_073173338.1">
    <property type="nucleotide sequence ID" value="NZ_FQVE01000002.1"/>
</dbReference>
<name>A0A1M5B5E4_9FLAO</name>
<dbReference type="SUPFAM" id="SSF56235">
    <property type="entry name" value="N-terminal nucleophile aminohydrolases (Ntn hydrolases)"/>
    <property type="match status" value="1"/>
</dbReference>
<feature type="chain" id="PRO_5012183419" description="Acyl-coenzyme A:6-aminopenicillanic acid acyl-transferase" evidence="1">
    <location>
        <begin position="23"/>
        <end position="426"/>
    </location>
</feature>